<reference evidence="6" key="1">
    <citation type="submission" date="2019-11" db="UniProtKB">
        <authorList>
            <consortium name="WormBaseParasite"/>
        </authorList>
    </citation>
    <scope>IDENTIFICATION</scope>
    <source>
        <strain evidence="6">Puerto Rican</strain>
    </source>
</reference>
<dbReference type="PANTHER" id="PTHR10241">
    <property type="entry name" value="LETHAL 2 GIANT LARVAE PROTEIN"/>
    <property type="match status" value="1"/>
</dbReference>
<protein>
    <submittedName>
        <fullName evidence="6">LLGL domain-containing protein</fullName>
    </submittedName>
</protein>
<dbReference type="WBParaSite" id="Smp_347640.2">
    <property type="protein sequence ID" value="Smp_347640.2"/>
    <property type="gene ID" value="Smp_347640"/>
</dbReference>
<comment type="similarity">
    <text evidence="1">Belongs to the WD repeat L(2)GL family.</text>
</comment>
<dbReference type="InterPro" id="IPR013577">
    <property type="entry name" value="LLGL2"/>
</dbReference>
<evidence type="ECO:0000259" key="5">
    <source>
        <dbReference type="Pfam" id="PF08366"/>
    </source>
</evidence>
<feature type="domain" description="Lethal giant larvae homologue 2" evidence="5">
    <location>
        <begin position="353"/>
        <end position="416"/>
    </location>
</feature>
<evidence type="ECO:0000256" key="1">
    <source>
        <dbReference type="ARBA" id="ARBA00008070"/>
    </source>
</evidence>
<dbReference type="GO" id="GO:0005886">
    <property type="term" value="C:plasma membrane"/>
    <property type="evidence" value="ECO:0007669"/>
    <property type="project" value="TreeGrafter"/>
</dbReference>
<dbReference type="InterPro" id="IPR000664">
    <property type="entry name" value="Lethal2_giant"/>
</dbReference>
<dbReference type="SMART" id="SM00320">
    <property type="entry name" value="WD40"/>
    <property type="match status" value="6"/>
</dbReference>
<dbReference type="STRING" id="6183.A0A5K4FFP5"/>
<dbReference type="GO" id="GO:0019905">
    <property type="term" value="F:syntaxin binding"/>
    <property type="evidence" value="ECO:0007669"/>
    <property type="project" value="TreeGrafter"/>
</dbReference>
<dbReference type="FunFam" id="2.130.10.10:FF:000521">
    <property type="entry name" value="syntaxin-binding protein 5-like isoform X1"/>
    <property type="match status" value="1"/>
</dbReference>
<dbReference type="InterPro" id="IPR036322">
    <property type="entry name" value="WD40_repeat_dom_sf"/>
</dbReference>
<name>A0A5K4FFP5_SCHMA</name>
<dbReference type="PANTHER" id="PTHR10241:SF25">
    <property type="entry name" value="TOMOSYN, ISOFORM C"/>
    <property type="match status" value="1"/>
</dbReference>
<dbReference type="GO" id="GO:0006887">
    <property type="term" value="P:exocytosis"/>
    <property type="evidence" value="ECO:0007669"/>
    <property type="project" value="UniProtKB-KW"/>
</dbReference>
<sequence>MAAKSKRLLKVIDGIRSWNISSSQPNSSPKSAIEIDEYLKSEHFQVGKISVHGFPYQPTCIAFDPVQRIVAVGTKSGFIRIFGKPGVDCSICHPSASAVLQIFFLVNEGGLVSICGDDVAHLWNIRQKNPEIVHSLQFKREHLTCGHLPVGSSWLYLGTDKGNVNFISVQRFTTSGYVINWNKAIDLSQSSHPGKVIQIAENPQDSNKILIGYSSGFLVLWDLKTKQGDARFKHTDSLYSVVWHWDGKSFLTSHNHGLLATWLIRQPQRPVSVICPHAPSETVPDDYAFYEPIRLVEWLPTRNGEPFIIFSGGGRSPAAQTVIHSSVATTNVSSTSLLNSDQSESDPNLSSCMVSSNHMLTIKRGKKLVVLQLDHKLVQFTTLCVSPYISETMDPYAVAILLQEDLVVIDLLSPNFATFENPYPMDLHSSPVTSCLYLVDCPGDLIPAFYSVSSRRNRTQSGTCAEPDVFSSREWPITGGEWRLSSQQVPELIITGHADGSVRFWDASEVSLTPLYKFRTSKLFANPPTNTSNPVETGSTSLSDAKDINAQYSSILLTTESDPLAIHFMHFCSDSRKLLTASSTHTCLLHFSRREINLETSVLDINMAYDGLDDIGFAYSTGDTFSDDHLNTAENVFGNVTKDTVQQSLPHVSSGSVSSYQSASPTDRDLRVFVPVRQGSHHWPPGYQPLLVCRVGILGLSFESNLKSSTDPTASCLIPPPSITAISMSSAFGLMAIGSEFGIAVVDYVHKFCLLSISSSDLLSRGPINLTGSSASGEVKFCDQYSFNVVTAQSSRRASIQDQSYSLEIYPLRYSISLLATTLWKFQCHT</sequence>
<dbReference type="AlphaFoldDB" id="A0A5K4FFP5"/>
<dbReference type="GO" id="GO:0031201">
    <property type="term" value="C:SNARE complex"/>
    <property type="evidence" value="ECO:0007669"/>
    <property type="project" value="TreeGrafter"/>
</dbReference>
<organism evidence="6">
    <name type="scientific">Schistosoma mansoni</name>
    <name type="common">Blood fluke</name>
    <dbReference type="NCBI Taxonomy" id="6183"/>
    <lineage>
        <taxon>Eukaryota</taxon>
        <taxon>Metazoa</taxon>
        <taxon>Spiralia</taxon>
        <taxon>Lophotrochozoa</taxon>
        <taxon>Platyhelminthes</taxon>
        <taxon>Trematoda</taxon>
        <taxon>Digenea</taxon>
        <taxon>Strigeidida</taxon>
        <taxon>Schistosomatoidea</taxon>
        <taxon>Schistosomatidae</taxon>
        <taxon>Schistosoma</taxon>
    </lineage>
</organism>
<dbReference type="PRINTS" id="PR00962">
    <property type="entry name" value="LETHAL2GIANT"/>
</dbReference>
<dbReference type="GO" id="GO:0006893">
    <property type="term" value="P:Golgi to plasma membrane transport"/>
    <property type="evidence" value="ECO:0007669"/>
    <property type="project" value="TreeGrafter"/>
</dbReference>
<keyword evidence="3" id="KW-0853">WD repeat</keyword>
<keyword evidence="2" id="KW-0268">Exocytosis</keyword>
<dbReference type="ExpressionAtlas" id="A0A5K4FFP5">
    <property type="expression patterns" value="baseline"/>
</dbReference>
<evidence type="ECO:0000313" key="6">
    <source>
        <dbReference type="WBParaSite" id="Smp_347640.2"/>
    </source>
</evidence>
<evidence type="ECO:0000256" key="4">
    <source>
        <dbReference type="ARBA" id="ARBA00022737"/>
    </source>
</evidence>
<dbReference type="InParanoid" id="A0A5K4FFP5"/>
<accession>A0A5K4FFP5</accession>
<dbReference type="Pfam" id="PF08366">
    <property type="entry name" value="LLGL"/>
    <property type="match status" value="1"/>
</dbReference>
<dbReference type="InterPro" id="IPR001680">
    <property type="entry name" value="WD40_rpt"/>
</dbReference>
<proteinExistence type="inferred from homology"/>
<dbReference type="GO" id="GO:0045159">
    <property type="term" value="F:myosin II binding"/>
    <property type="evidence" value="ECO:0007669"/>
    <property type="project" value="TreeGrafter"/>
</dbReference>
<dbReference type="InterPro" id="IPR015943">
    <property type="entry name" value="WD40/YVTN_repeat-like_dom_sf"/>
</dbReference>
<dbReference type="GO" id="GO:0005096">
    <property type="term" value="F:GTPase activator activity"/>
    <property type="evidence" value="ECO:0007669"/>
    <property type="project" value="TreeGrafter"/>
</dbReference>
<keyword evidence="4" id="KW-0677">Repeat</keyword>
<dbReference type="SUPFAM" id="SSF50978">
    <property type="entry name" value="WD40 repeat-like"/>
    <property type="match status" value="1"/>
</dbReference>
<dbReference type="Gene3D" id="2.130.10.10">
    <property type="entry name" value="YVTN repeat-like/Quinoprotein amine dehydrogenase"/>
    <property type="match status" value="2"/>
</dbReference>
<evidence type="ECO:0000256" key="3">
    <source>
        <dbReference type="ARBA" id="ARBA00022574"/>
    </source>
</evidence>
<evidence type="ECO:0000256" key="2">
    <source>
        <dbReference type="ARBA" id="ARBA00022483"/>
    </source>
</evidence>